<keyword evidence="1" id="KW-0732">Signal</keyword>
<organism evidence="2 3">
    <name type="scientific">Psychrosphaera ytuae</name>
    <dbReference type="NCBI Taxonomy" id="2820710"/>
    <lineage>
        <taxon>Bacteria</taxon>
        <taxon>Pseudomonadati</taxon>
        <taxon>Pseudomonadota</taxon>
        <taxon>Gammaproteobacteria</taxon>
        <taxon>Alteromonadales</taxon>
        <taxon>Pseudoalteromonadaceae</taxon>
        <taxon>Psychrosphaera</taxon>
    </lineage>
</organism>
<dbReference type="AlphaFoldDB" id="A0A975HIG4"/>
<dbReference type="Proteomes" id="UP000682739">
    <property type="component" value="Chromosome"/>
</dbReference>
<evidence type="ECO:0008006" key="4">
    <source>
        <dbReference type="Google" id="ProtNLM"/>
    </source>
</evidence>
<dbReference type="KEGG" id="psym:J1N51_01645"/>
<reference evidence="2" key="1">
    <citation type="submission" date="2021-03" db="EMBL/GenBank/DDBJ databases">
        <title>Description of Psychrosphaera ytuae sp. nov. isolated from deep sea sediment of South China Sea.</title>
        <authorList>
            <person name="Zhang J."/>
            <person name="Xu X.-D."/>
        </authorList>
    </citation>
    <scope>NUCLEOTIDE SEQUENCE</scope>
    <source>
        <strain evidence="2">MTZ26</strain>
    </source>
</reference>
<proteinExistence type="predicted"/>
<dbReference type="EMBL" id="CP072110">
    <property type="protein sequence ID" value="QTH64215.1"/>
    <property type="molecule type" value="Genomic_DNA"/>
</dbReference>
<evidence type="ECO:0000313" key="3">
    <source>
        <dbReference type="Proteomes" id="UP000682739"/>
    </source>
</evidence>
<keyword evidence="3" id="KW-1185">Reference proteome</keyword>
<evidence type="ECO:0000313" key="2">
    <source>
        <dbReference type="EMBL" id="QTH64215.1"/>
    </source>
</evidence>
<feature type="chain" id="PRO_5036894550" description="DUF4878 domain-containing protein" evidence="1">
    <location>
        <begin position="20"/>
        <end position="152"/>
    </location>
</feature>
<sequence>MIKRFISLITITFCFLLTACSEKSDNIPAFANPATPEYKALAFFDALYNEDDLQKALSLATKSHARIIKSYGSTKGYARYVLNLQFDPGVELKIDRTLSQVETEASKTTSVNVLFTGFYQGDRVNDLREVKFEKIKGKWKIAKIAGDPYARR</sequence>
<feature type="signal peptide" evidence="1">
    <location>
        <begin position="1"/>
        <end position="19"/>
    </location>
</feature>
<dbReference type="PROSITE" id="PS51257">
    <property type="entry name" value="PROKAR_LIPOPROTEIN"/>
    <property type="match status" value="1"/>
</dbReference>
<dbReference type="RefSeq" id="WP_208832270.1">
    <property type="nucleotide sequence ID" value="NZ_CP072110.1"/>
</dbReference>
<name>A0A975HIG4_9GAMM</name>
<protein>
    <recommendedName>
        <fullName evidence="4">DUF4878 domain-containing protein</fullName>
    </recommendedName>
</protein>
<evidence type="ECO:0000256" key="1">
    <source>
        <dbReference type="SAM" id="SignalP"/>
    </source>
</evidence>
<gene>
    <name evidence="2" type="ORF">J1N51_01645</name>
</gene>
<accession>A0A975HIG4</accession>